<evidence type="ECO:0000313" key="2">
    <source>
        <dbReference type="Proteomes" id="UP001162156"/>
    </source>
</evidence>
<sequence length="109" mass="12545">MKFLRSATRSANKRNILFTDEAYFLRDSIKNVHNTHYWTHENPYVLKVTASHPSSICCGIVGDELIGPHYVLFGYLTGQIYTSFLEDNLLVGTVEIYSRYNTKSNNHAR</sequence>
<accession>A0AAV8ZNS7</accession>
<gene>
    <name evidence="1" type="ORF">NQ314_002919</name>
</gene>
<dbReference type="Proteomes" id="UP001162156">
    <property type="component" value="Unassembled WGS sequence"/>
</dbReference>
<dbReference type="PANTHER" id="PTHR47326">
    <property type="entry name" value="TRANSPOSABLE ELEMENT TC3 TRANSPOSASE-LIKE PROTEIN"/>
    <property type="match status" value="1"/>
</dbReference>
<name>A0AAV8ZNS7_9CUCU</name>
<dbReference type="GO" id="GO:0003676">
    <property type="term" value="F:nucleic acid binding"/>
    <property type="evidence" value="ECO:0007669"/>
    <property type="project" value="InterPro"/>
</dbReference>
<dbReference type="InterPro" id="IPR036397">
    <property type="entry name" value="RNaseH_sf"/>
</dbReference>
<organism evidence="1 2">
    <name type="scientific">Rhamnusium bicolor</name>
    <dbReference type="NCBI Taxonomy" id="1586634"/>
    <lineage>
        <taxon>Eukaryota</taxon>
        <taxon>Metazoa</taxon>
        <taxon>Ecdysozoa</taxon>
        <taxon>Arthropoda</taxon>
        <taxon>Hexapoda</taxon>
        <taxon>Insecta</taxon>
        <taxon>Pterygota</taxon>
        <taxon>Neoptera</taxon>
        <taxon>Endopterygota</taxon>
        <taxon>Coleoptera</taxon>
        <taxon>Polyphaga</taxon>
        <taxon>Cucujiformia</taxon>
        <taxon>Chrysomeloidea</taxon>
        <taxon>Cerambycidae</taxon>
        <taxon>Lepturinae</taxon>
        <taxon>Rhagiini</taxon>
        <taxon>Rhamnusium</taxon>
    </lineage>
</organism>
<dbReference type="Gene3D" id="3.30.420.10">
    <property type="entry name" value="Ribonuclease H-like superfamily/Ribonuclease H"/>
    <property type="match status" value="1"/>
</dbReference>
<dbReference type="PANTHER" id="PTHR47326:SF1">
    <property type="entry name" value="HTH PSQ-TYPE DOMAIN-CONTAINING PROTEIN"/>
    <property type="match status" value="1"/>
</dbReference>
<proteinExistence type="predicted"/>
<protein>
    <submittedName>
        <fullName evidence="1">Uncharacterized protein</fullName>
    </submittedName>
</protein>
<keyword evidence="2" id="KW-1185">Reference proteome</keyword>
<dbReference type="AlphaFoldDB" id="A0AAV8ZNS7"/>
<comment type="caution">
    <text evidence="1">The sequence shown here is derived from an EMBL/GenBank/DDBJ whole genome shotgun (WGS) entry which is preliminary data.</text>
</comment>
<reference evidence="1" key="1">
    <citation type="journal article" date="2023" name="Insect Mol. Biol.">
        <title>Genome sequencing provides insights into the evolution of gene families encoding plant cell wall-degrading enzymes in longhorned beetles.</title>
        <authorList>
            <person name="Shin N.R."/>
            <person name="Okamura Y."/>
            <person name="Kirsch R."/>
            <person name="Pauchet Y."/>
        </authorList>
    </citation>
    <scope>NUCLEOTIDE SEQUENCE</scope>
    <source>
        <strain evidence="1">RBIC_L_NR</strain>
    </source>
</reference>
<dbReference type="EMBL" id="JANEYF010000856">
    <property type="protein sequence ID" value="KAJ8967412.1"/>
    <property type="molecule type" value="Genomic_DNA"/>
</dbReference>
<evidence type="ECO:0000313" key="1">
    <source>
        <dbReference type="EMBL" id="KAJ8967412.1"/>
    </source>
</evidence>